<sequence length="74" mass="8828">MKPNKCHLWGRVICCKWVSSYNNENHFLGKQTKEYCKIYVKDLQTLQCSCLFLTSNFTKQITNYRPIYNVVLCK</sequence>
<name>A0A0E9SAY7_ANGAN</name>
<accession>A0A0E9SAY7</accession>
<evidence type="ECO:0000313" key="1">
    <source>
        <dbReference type="EMBL" id="JAH38431.1"/>
    </source>
</evidence>
<dbReference type="AlphaFoldDB" id="A0A0E9SAY7"/>
<dbReference type="EMBL" id="GBXM01070146">
    <property type="protein sequence ID" value="JAH38431.1"/>
    <property type="molecule type" value="Transcribed_RNA"/>
</dbReference>
<organism evidence="1">
    <name type="scientific">Anguilla anguilla</name>
    <name type="common">European freshwater eel</name>
    <name type="synonym">Muraena anguilla</name>
    <dbReference type="NCBI Taxonomy" id="7936"/>
    <lineage>
        <taxon>Eukaryota</taxon>
        <taxon>Metazoa</taxon>
        <taxon>Chordata</taxon>
        <taxon>Craniata</taxon>
        <taxon>Vertebrata</taxon>
        <taxon>Euteleostomi</taxon>
        <taxon>Actinopterygii</taxon>
        <taxon>Neopterygii</taxon>
        <taxon>Teleostei</taxon>
        <taxon>Anguilliformes</taxon>
        <taxon>Anguillidae</taxon>
        <taxon>Anguilla</taxon>
    </lineage>
</organism>
<reference evidence="1" key="2">
    <citation type="journal article" date="2015" name="Fish Shellfish Immunol.">
        <title>Early steps in the European eel (Anguilla anguilla)-Vibrio vulnificus interaction in the gills: Role of the RtxA13 toxin.</title>
        <authorList>
            <person name="Callol A."/>
            <person name="Pajuelo D."/>
            <person name="Ebbesson L."/>
            <person name="Teles M."/>
            <person name="MacKenzie S."/>
            <person name="Amaro C."/>
        </authorList>
    </citation>
    <scope>NUCLEOTIDE SEQUENCE</scope>
</reference>
<reference evidence="1" key="1">
    <citation type="submission" date="2014-11" db="EMBL/GenBank/DDBJ databases">
        <authorList>
            <person name="Amaro Gonzalez C."/>
        </authorList>
    </citation>
    <scope>NUCLEOTIDE SEQUENCE</scope>
</reference>
<protein>
    <submittedName>
        <fullName evidence="1">Uncharacterized protein</fullName>
    </submittedName>
</protein>
<proteinExistence type="predicted"/>